<dbReference type="RefSeq" id="WP_122198418.1">
    <property type="nucleotide sequence ID" value="NZ_JBHSKC010000014.1"/>
</dbReference>
<evidence type="ECO:0000313" key="3">
    <source>
        <dbReference type="EMBL" id="RMI38348.1"/>
    </source>
</evidence>
<dbReference type="EMBL" id="RFFG01000087">
    <property type="protein sequence ID" value="RMI38348.1"/>
    <property type="molecule type" value="Genomic_DNA"/>
</dbReference>
<keyword evidence="4" id="KW-1185">Reference proteome</keyword>
<dbReference type="Pfam" id="PF00652">
    <property type="entry name" value="Ricin_B_lectin"/>
    <property type="match status" value="1"/>
</dbReference>
<keyword evidence="1" id="KW-0732">Signal</keyword>
<evidence type="ECO:0000256" key="1">
    <source>
        <dbReference type="SAM" id="SignalP"/>
    </source>
</evidence>
<dbReference type="InterPro" id="IPR000772">
    <property type="entry name" value="Ricin_B_lectin"/>
</dbReference>
<dbReference type="Gene3D" id="2.80.10.50">
    <property type="match status" value="1"/>
</dbReference>
<dbReference type="SUPFAM" id="SSF50370">
    <property type="entry name" value="Ricin B-like lectins"/>
    <property type="match status" value="1"/>
</dbReference>
<feature type="domain" description="Ricin B lectin" evidence="2">
    <location>
        <begin position="44"/>
        <end position="111"/>
    </location>
</feature>
<comment type="caution">
    <text evidence="3">The sequence shown here is derived from an EMBL/GenBank/DDBJ whole genome shotgun (WGS) entry which is preliminary data.</text>
</comment>
<gene>
    <name evidence="3" type="ORF">EBO15_33105</name>
</gene>
<evidence type="ECO:0000259" key="2">
    <source>
        <dbReference type="Pfam" id="PF00652"/>
    </source>
</evidence>
<name>A0A3M2LTX0_9ACTN</name>
<protein>
    <recommendedName>
        <fullName evidence="2">Ricin B lectin domain-containing protein</fullName>
    </recommendedName>
</protein>
<proteinExistence type="predicted"/>
<feature type="chain" id="PRO_5039145190" description="Ricin B lectin domain-containing protein" evidence="1">
    <location>
        <begin position="28"/>
        <end position="155"/>
    </location>
</feature>
<dbReference type="AlphaFoldDB" id="A0A3M2LTX0"/>
<dbReference type="OrthoDB" id="3543101at2"/>
<dbReference type="PROSITE" id="PS50231">
    <property type="entry name" value="RICIN_B_LECTIN"/>
    <property type="match status" value="1"/>
</dbReference>
<dbReference type="Proteomes" id="UP000282674">
    <property type="component" value="Unassembled WGS sequence"/>
</dbReference>
<feature type="signal peptide" evidence="1">
    <location>
        <begin position="1"/>
        <end position="27"/>
    </location>
</feature>
<dbReference type="InterPro" id="IPR035992">
    <property type="entry name" value="Ricin_B-like_lectins"/>
</dbReference>
<evidence type="ECO:0000313" key="4">
    <source>
        <dbReference type="Proteomes" id="UP000282674"/>
    </source>
</evidence>
<organism evidence="3 4">
    <name type="scientific">Actinomadura harenae</name>
    <dbReference type="NCBI Taxonomy" id="2483351"/>
    <lineage>
        <taxon>Bacteria</taxon>
        <taxon>Bacillati</taxon>
        <taxon>Actinomycetota</taxon>
        <taxon>Actinomycetes</taxon>
        <taxon>Streptosporangiales</taxon>
        <taxon>Thermomonosporaceae</taxon>
        <taxon>Actinomadura</taxon>
    </lineage>
</organism>
<sequence length="155" mass="17092">MRWFVSPALTGAVLVALAGAGQAVVAAADPPSGAVVRIESTWGCLTNNNVERTSMTKCVQGSRNQRWAWTPAADKTVRLRNVATGRCLDSDAKGTVYTSRCDVNDRALRWRTPGPDNSKRFYSSVTNRYLRTNAFNDLYATDTDRPTDFKVTRIS</sequence>
<dbReference type="CDD" id="cd23415">
    <property type="entry name" value="beta-trefoil_Ricin_AH"/>
    <property type="match status" value="1"/>
</dbReference>
<reference evidence="3 4" key="1">
    <citation type="submission" date="2018-10" db="EMBL/GenBank/DDBJ databases">
        <title>Isolation from soil.</title>
        <authorList>
            <person name="Hu J."/>
        </authorList>
    </citation>
    <scope>NUCLEOTIDE SEQUENCE [LARGE SCALE GENOMIC DNA]</scope>
    <source>
        <strain evidence="3 4">NEAU-Ht49</strain>
    </source>
</reference>
<accession>A0A3M2LTX0</accession>